<sequence>MFRLSLKGKKTAFLPAFTLSTMPDTKLLLEALSALSGCNVESTTGSSQITPHDFITAVALRKYYKQQGFQELEYPSIGTLSVHDDEDLYSSPPPLTEGPGESLKPKVQINLQDFFHPQFDYDFTNIKDGDKTFLRGNENYIRPCGWNRAALYVLDKYSGGNQWLGTGNDAWPVSYHAKNIDGSLGVIVAHKGKPDDTPGFLEAGAASIIQEHTAGNGVYSTPDIKMAEKYCKTFKSKVDGKTYKVVLQNRINPQKRAVCQREDLWVVYIPDGKNDLQRRAIVQESIRPYGLLMKLA</sequence>
<name>A0A1A8M4J2_9TELE</name>
<protein>
    <submittedName>
        <fullName evidence="1">Uncharacterized protein</fullName>
    </submittedName>
</protein>
<proteinExistence type="predicted"/>
<gene>
    <name evidence="1" type="primary">Nfu_g_1_010044</name>
</gene>
<organism evidence="1">
    <name type="scientific">Nothobranchius pienaari</name>
    <dbReference type="NCBI Taxonomy" id="704102"/>
    <lineage>
        <taxon>Eukaryota</taxon>
        <taxon>Metazoa</taxon>
        <taxon>Chordata</taxon>
        <taxon>Craniata</taxon>
        <taxon>Vertebrata</taxon>
        <taxon>Euteleostomi</taxon>
        <taxon>Actinopterygii</taxon>
        <taxon>Neopterygii</taxon>
        <taxon>Teleostei</taxon>
        <taxon>Neoteleostei</taxon>
        <taxon>Acanthomorphata</taxon>
        <taxon>Ovalentaria</taxon>
        <taxon>Atherinomorphae</taxon>
        <taxon>Cyprinodontiformes</taxon>
        <taxon>Nothobranchiidae</taxon>
        <taxon>Nothobranchius</taxon>
    </lineage>
</organism>
<dbReference type="EMBL" id="HAEF01010991">
    <property type="protein sequence ID" value="SBR51461.1"/>
    <property type="molecule type" value="Transcribed_RNA"/>
</dbReference>
<dbReference type="PANTHER" id="PTHR36649:SF28">
    <property type="entry name" value="UBIQUITIN-LIKE DOMAIN-CONTAINING PROTEIN"/>
    <property type="match status" value="1"/>
</dbReference>
<reference evidence="1" key="1">
    <citation type="submission" date="2016-05" db="EMBL/GenBank/DDBJ databases">
        <authorList>
            <person name="Lavstsen T."/>
            <person name="Jespersen J.S."/>
        </authorList>
    </citation>
    <scope>NUCLEOTIDE SEQUENCE</scope>
    <source>
        <tissue evidence="1">Brain</tissue>
    </source>
</reference>
<evidence type="ECO:0000313" key="1">
    <source>
        <dbReference type="EMBL" id="SBR51461.1"/>
    </source>
</evidence>
<reference evidence="1" key="2">
    <citation type="submission" date="2016-06" db="EMBL/GenBank/DDBJ databases">
        <title>The genome of a short-lived fish provides insights into sex chromosome evolution and the genetic control of aging.</title>
        <authorList>
            <person name="Reichwald K."/>
            <person name="Felder M."/>
            <person name="Petzold A."/>
            <person name="Koch P."/>
            <person name="Groth M."/>
            <person name="Platzer M."/>
        </authorList>
    </citation>
    <scope>NUCLEOTIDE SEQUENCE</scope>
    <source>
        <tissue evidence="1">Brain</tissue>
    </source>
</reference>
<dbReference type="AlphaFoldDB" id="A0A1A8M4J2"/>
<accession>A0A1A8M4J2</accession>
<dbReference type="PANTHER" id="PTHR36649">
    <property type="entry name" value="UBIQUITIN-LIKE DOMAIN-CONTAINING PROTEIN"/>
    <property type="match status" value="1"/>
</dbReference>